<dbReference type="InterPro" id="IPR002081">
    <property type="entry name" value="Cryptochrome/DNA_photolyase_1"/>
</dbReference>
<dbReference type="Pfam" id="PF00875">
    <property type="entry name" value="DNA_photolyase"/>
    <property type="match status" value="1"/>
</dbReference>
<keyword evidence="5 7" id="KW-0274">FAD</keyword>
<dbReference type="InterPro" id="IPR006050">
    <property type="entry name" value="DNA_photolyase_N"/>
</dbReference>
<protein>
    <submittedName>
        <fullName evidence="9">DNA photolyase family protein</fullName>
    </submittedName>
</protein>
<accession>A0ABT2YUU4</accession>
<dbReference type="EMBL" id="JAOVZB010000005">
    <property type="protein sequence ID" value="MCV2403672.1"/>
    <property type="molecule type" value="Genomic_DNA"/>
</dbReference>
<dbReference type="PRINTS" id="PR00147">
    <property type="entry name" value="DNAPHOTLYASE"/>
</dbReference>
<evidence type="ECO:0000256" key="4">
    <source>
        <dbReference type="ARBA" id="ARBA00022630"/>
    </source>
</evidence>
<reference evidence="9 10" key="1">
    <citation type="submission" date="2022-10" db="EMBL/GenBank/DDBJ databases">
        <title>Marinomonas transparenta sp. nov. and Marinomonas sargassi sp. nov., isolated from marine alga (Sargassum natans (L.) Gaillon).</title>
        <authorList>
            <person name="Wang Y."/>
        </authorList>
    </citation>
    <scope>NUCLEOTIDE SEQUENCE [LARGE SCALE GENOMIC DNA]</scope>
    <source>
        <strain evidence="9 10">C2222</strain>
    </source>
</reference>
<name>A0ABT2YUU4_9GAMM</name>
<dbReference type="PANTHER" id="PTHR11455:SF9">
    <property type="entry name" value="CRYPTOCHROME CIRCADIAN CLOCK 5 ISOFORM X1"/>
    <property type="match status" value="1"/>
</dbReference>
<proteinExistence type="inferred from homology"/>
<comment type="similarity">
    <text evidence="7">Belongs to the DNA photolyase family.</text>
</comment>
<dbReference type="PANTHER" id="PTHR11455">
    <property type="entry name" value="CRYPTOCHROME"/>
    <property type="match status" value="1"/>
</dbReference>
<evidence type="ECO:0000256" key="6">
    <source>
        <dbReference type="ARBA" id="ARBA00022991"/>
    </source>
</evidence>
<dbReference type="Proteomes" id="UP001209713">
    <property type="component" value="Unassembled WGS sequence"/>
</dbReference>
<evidence type="ECO:0000313" key="9">
    <source>
        <dbReference type="EMBL" id="MCV2403672.1"/>
    </source>
</evidence>
<evidence type="ECO:0000256" key="7">
    <source>
        <dbReference type="RuleBase" id="RU004182"/>
    </source>
</evidence>
<dbReference type="Gene3D" id="3.40.50.620">
    <property type="entry name" value="HUPs"/>
    <property type="match status" value="1"/>
</dbReference>
<evidence type="ECO:0000259" key="8">
    <source>
        <dbReference type="PROSITE" id="PS51645"/>
    </source>
</evidence>
<dbReference type="InterPro" id="IPR014729">
    <property type="entry name" value="Rossmann-like_a/b/a_fold"/>
</dbReference>
<feature type="domain" description="Photolyase/cryptochrome alpha/beta" evidence="8">
    <location>
        <begin position="4"/>
        <end position="129"/>
    </location>
</feature>
<dbReference type="PROSITE" id="PS00394">
    <property type="entry name" value="DNA_PHOTOLYASES_1_1"/>
    <property type="match status" value="1"/>
</dbReference>
<keyword evidence="6 7" id="KW-0157">Chromophore</keyword>
<sequence>MNTPLTLMWFEQDLRLEDNPALTAALAHDNVLVLYILDDQNAEQYKMGGASRWWLHHSLASLDKQFGNKLNFYQGDAESILESLCSRLHVDHVFWNRRYEPWRIARDKKIKASLLEKGIQAKSFNGSLLNEPWQVVKPDQTPYKVFTPYHNQASKMERVDHPLPIPNLTSSFQKDDKATTLKALSLLPEISWDKDFYTHWTPGEASAQAFLKTFLTDGLDTYKEGRDFPALQSVSKLSPHLHFGEISPRQIHHVLKGIAEGDNKEHFYKELRWREFSYYLLFHWPELPTTNLKTSFRFFPWTHHDANLQRWQQGLTGYPMVDAGMRELWQTGYMHNRVRMITASFLVKNLLIDWRCGARWFWDCLVDADLASNSASWQWVAGCGTDASPYFRIFNPVTQGEKFDPEGEYTRRYLPELKDLPKKYLYRPWEAPEEVLKAANVVLGETYPHPMVDIKESREQALSAYEVTKQML</sequence>
<comment type="cofactor">
    <cofactor evidence="1">
        <name>(6R)-5,10-methylene-5,6,7,8-tetrahydrofolate</name>
        <dbReference type="ChEBI" id="CHEBI:15636"/>
    </cofactor>
</comment>
<dbReference type="PROSITE" id="PS00691">
    <property type="entry name" value="DNA_PHOTOLYASES_1_2"/>
    <property type="match status" value="1"/>
</dbReference>
<gene>
    <name evidence="9" type="ORF">OFY17_12395</name>
</gene>
<dbReference type="Gene3D" id="1.10.579.10">
    <property type="entry name" value="DNA Cyclobutane Dipyrimidine Photolyase, subunit A, domain 3"/>
    <property type="match status" value="1"/>
</dbReference>
<keyword evidence="10" id="KW-1185">Reference proteome</keyword>
<keyword evidence="4 7" id="KW-0285">Flavoprotein</keyword>
<comment type="cofactor">
    <cofactor evidence="2">
        <name>FAD</name>
        <dbReference type="ChEBI" id="CHEBI:57692"/>
    </cofactor>
</comment>
<evidence type="ECO:0000313" key="10">
    <source>
        <dbReference type="Proteomes" id="UP001209713"/>
    </source>
</evidence>
<comment type="caution">
    <text evidence="9">The sequence shown here is derived from an EMBL/GenBank/DDBJ whole genome shotgun (WGS) entry which is preliminary data.</text>
</comment>
<dbReference type="InterPro" id="IPR036134">
    <property type="entry name" value="Crypto/Photolyase_FAD-like_sf"/>
</dbReference>
<evidence type="ECO:0000256" key="2">
    <source>
        <dbReference type="ARBA" id="ARBA00001974"/>
    </source>
</evidence>
<dbReference type="Pfam" id="PF03441">
    <property type="entry name" value="FAD_binding_7"/>
    <property type="match status" value="1"/>
</dbReference>
<dbReference type="RefSeq" id="WP_263531048.1">
    <property type="nucleotide sequence ID" value="NZ_JAOVZB010000005.1"/>
</dbReference>
<evidence type="ECO:0000256" key="5">
    <source>
        <dbReference type="ARBA" id="ARBA00022827"/>
    </source>
</evidence>
<organism evidence="9 10">
    <name type="scientific">Marinomonas sargassi</name>
    <dbReference type="NCBI Taxonomy" id="2984494"/>
    <lineage>
        <taxon>Bacteria</taxon>
        <taxon>Pseudomonadati</taxon>
        <taxon>Pseudomonadota</taxon>
        <taxon>Gammaproteobacteria</taxon>
        <taxon>Oceanospirillales</taxon>
        <taxon>Oceanospirillaceae</taxon>
        <taxon>Marinomonas</taxon>
    </lineage>
</organism>
<dbReference type="PROSITE" id="PS51645">
    <property type="entry name" value="PHR_CRY_ALPHA_BETA"/>
    <property type="match status" value="1"/>
</dbReference>
<dbReference type="InterPro" id="IPR005101">
    <property type="entry name" value="Cryptochr/Photolyase_FAD-bd"/>
</dbReference>
<comment type="similarity">
    <text evidence="3">Belongs to the DNA photolyase class-1 family.</text>
</comment>
<dbReference type="Gene3D" id="1.25.40.80">
    <property type="match status" value="1"/>
</dbReference>
<dbReference type="InterPro" id="IPR018394">
    <property type="entry name" value="DNA_photolyase_1_CS_C"/>
</dbReference>
<evidence type="ECO:0000256" key="3">
    <source>
        <dbReference type="ARBA" id="ARBA00005862"/>
    </source>
</evidence>
<evidence type="ECO:0000256" key="1">
    <source>
        <dbReference type="ARBA" id="ARBA00001932"/>
    </source>
</evidence>
<dbReference type="SUPFAM" id="SSF48173">
    <property type="entry name" value="Cryptochrome/photolyase FAD-binding domain"/>
    <property type="match status" value="1"/>
</dbReference>
<dbReference type="InterPro" id="IPR036155">
    <property type="entry name" value="Crypto/Photolyase_N_sf"/>
</dbReference>
<dbReference type="SUPFAM" id="SSF52425">
    <property type="entry name" value="Cryptochrome/photolyase, N-terminal domain"/>
    <property type="match status" value="1"/>
</dbReference>